<evidence type="ECO:0000256" key="1">
    <source>
        <dbReference type="SAM" id="MobiDB-lite"/>
    </source>
</evidence>
<dbReference type="InParanoid" id="A0A317XHA3"/>
<gene>
    <name evidence="3" type="ORF">BCV70DRAFT_70866</name>
</gene>
<dbReference type="EMBL" id="KZ819215">
    <property type="protein sequence ID" value="PWY97197.1"/>
    <property type="molecule type" value="Genomic_DNA"/>
</dbReference>
<protein>
    <submittedName>
        <fullName evidence="3">Uncharacterized protein</fullName>
    </submittedName>
</protein>
<feature type="signal peptide" evidence="2">
    <location>
        <begin position="1"/>
        <end position="18"/>
    </location>
</feature>
<dbReference type="Proteomes" id="UP000246740">
    <property type="component" value="Unassembled WGS sequence"/>
</dbReference>
<name>A0A317XHA3_9BASI</name>
<proteinExistence type="predicted"/>
<accession>A0A317XHA3</accession>
<dbReference type="AlphaFoldDB" id="A0A317XHA3"/>
<keyword evidence="4" id="KW-1185">Reference proteome</keyword>
<sequence length="152" mass="17102">MMLQLFVTSFFVLGPTRSRHPFSPFQGGQEGRESDGVSRWPAGGIWQRKSLSRFVKLPASLHPLPSGQSTRIVDWTPFALDEHAKMAWKICIGTEEAARLCDSATRSETAMILEGQCDADKQNMQRRYIGDNDELEPGKCQATTMRREGNKK</sequence>
<reference evidence="3 4" key="1">
    <citation type="journal article" date="2018" name="Mol. Biol. Evol.">
        <title>Broad Genomic Sampling Reveals a Smut Pathogenic Ancestry of the Fungal Clade Ustilaginomycotina.</title>
        <authorList>
            <person name="Kijpornyongpan T."/>
            <person name="Mondo S.J."/>
            <person name="Barry K."/>
            <person name="Sandor L."/>
            <person name="Lee J."/>
            <person name="Lipzen A."/>
            <person name="Pangilinan J."/>
            <person name="LaButti K."/>
            <person name="Hainaut M."/>
            <person name="Henrissat B."/>
            <person name="Grigoriev I.V."/>
            <person name="Spatafora J.W."/>
            <person name="Aime M.C."/>
        </authorList>
    </citation>
    <scope>NUCLEOTIDE SEQUENCE [LARGE SCALE GENOMIC DNA]</scope>
    <source>
        <strain evidence="3 4">MCA 3645</strain>
    </source>
</reference>
<organism evidence="3 4">
    <name type="scientific">Testicularia cyperi</name>
    <dbReference type="NCBI Taxonomy" id="1882483"/>
    <lineage>
        <taxon>Eukaryota</taxon>
        <taxon>Fungi</taxon>
        <taxon>Dikarya</taxon>
        <taxon>Basidiomycota</taxon>
        <taxon>Ustilaginomycotina</taxon>
        <taxon>Ustilaginomycetes</taxon>
        <taxon>Ustilaginales</taxon>
        <taxon>Anthracoideaceae</taxon>
        <taxon>Testicularia</taxon>
    </lineage>
</organism>
<feature type="chain" id="PRO_5016437627" evidence="2">
    <location>
        <begin position="19"/>
        <end position="152"/>
    </location>
</feature>
<keyword evidence="2" id="KW-0732">Signal</keyword>
<evidence type="ECO:0000313" key="3">
    <source>
        <dbReference type="EMBL" id="PWY97197.1"/>
    </source>
</evidence>
<evidence type="ECO:0000313" key="4">
    <source>
        <dbReference type="Proteomes" id="UP000246740"/>
    </source>
</evidence>
<evidence type="ECO:0000256" key="2">
    <source>
        <dbReference type="SAM" id="SignalP"/>
    </source>
</evidence>
<feature type="region of interest" description="Disordered" evidence="1">
    <location>
        <begin position="132"/>
        <end position="152"/>
    </location>
</feature>